<evidence type="ECO:0000313" key="5">
    <source>
        <dbReference type="EMBL" id="NEN76523.1"/>
    </source>
</evidence>
<evidence type="ECO:0000259" key="4">
    <source>
        <dbReference type="PROSITE" id="PS01124"/>
    </source>
</evidence>
<dbReference type="InterPro" id="IPR002818">
    <property type="entry name" value="DJ-1/PfpI"/>
</dbReference>
<dbReference type="InterPro" id="IPR018062">
    <property type="entry name" value="HTH_AraC-typ_CS"/>
</dbReference>
<evidence type="ECO:0000256" key="1">
    <source>
        <dbReference type="ARBA" id="ARBA00023015"/>
    </source>
</evidence>
<evidence type="ECO:0000313" key="6">
    <source>
        <dbReference type="Proteomes" id="UP000477651"/>
    </source>
</evidence>
<dbReference type="InterPro" id="IPR029062">
    <property type="entry name" value="Class_I_gatase-like"/>
</dbReference>
<dbReference type="GO" id="GO:0003700">
    <property type="term" value="F:DNA-binding transcription factor activity"/>
    <property type="evidence" value="ECO:0007669"/>
    <property type="project" value="InterPro"/>
</dbReference>
<keyword evidence="2" id="KW-0238">DNA-binding</keyword>
<dbReference type="CDD" id="cd03137">
    <property type="entry name" value="GATase1_AraC_1"/>
    <property type="match status" value="1"/>
</dbReference>
<gene>
    <name evidence="5" type="ORF">F9B74_09415</name>
</gene>
<name>A0A6L9Y8A2_9BURK</name>
<dbReference type="InterPro" id="IPR052158">
    <property type="entry name" value="INH-QAR"/>
</dbReference>
<proteinExistence type="predicted"/>
<dbReference type="PROSITE" id="PS01124">
    <property type="entry name" value="HTH_ARAC_FAMILY_2"/>
    <property type="match status" value="1"/>
</dbReference>
<dbReference type="GO" id="GO:0043565">
    <property type="term" value="F:sequence-specific DNA binding"/>
    <property type="evidence" value="ECO:0007669"/>
    <property type="project" value="InterPro"/>
</dbReference>
<dbReference type="Proteomes" id="UP000477651">
    <property type="component" value="Unassembled WGS sequence"/>
</dbReference>
<dbReference type="AlphaFoldDB" id="A0A6L9Y8A2"/>
<evidence type="ECO:0000256" key="3">
    <source>
        <dbReference type="ARBA" id="ARBA00023163"/>
    </source>
</evidence>
<dbReference type="SMART" id="SM00342">
    <property type="entry name" value="HTH_ARAC"/>
    <property type="match status" value="1"/>
</dbReference>
<keyword evidence="6" id="KW-1185">Reference proteome</keyword>
<sequence>MTLPTVALVLYPNFNLFHFSIPYMVFTSKIQNQDLFNVHIVAENQQISQSSPVSIQTDGGLDLLQHADFIIICGWDKPEETPSEALKLALQQAHHRGATLVGLCYGSYPLAYSGLLNGKKATIHWLGEEDFRQRFPQIILDCQSIYIEEENIITAAGTAAGLDCCLAIVRQQYGIKIANQLAKILVISPHREGSQVQVVEQPITRKTSHENINELLEDIRTHLSENYSIDQLAKRLMMSRSTFTRHFRHTTGISFTQWLIDSRLQKGRELLESTTLTIEEITQQIGFHSTTAFRHHFKQKHQISPKQWQKRFMKKDNFSI</sequence>
<dbReference type="PANTHER" id="PTHR43130">
    <property type="entry name" value="ARAC-FAMILY TRANSCRIPTIONAL REGULATOR"/>
    <property type="match status" value="1"/>
</dbReference>
<dbReference type="SUPFAM" id="SSF46689">
    <property type="entry name" value="Homeodomain-like"/>
    <property type="match status" value="2"/>
</dbReference>
<feature type="domain" description="HTH araC/xylS-type" evidence="4">
    <location>
        <begin position="213"/>
        <end position="311"/>
    </location>
</feature>
<protein>
    <submittedName>
        <fullName evidence="5">Helix-turn-helix domain-containing protein</fullName>
    </submittedName>
</protein>
<keyword evidence="1" id="KW-0805">Transcription regulation</keyword>
<dbReference type="EMBL" id="JAAGYR010000021">
    <property type="protein sequence ID" value="NEN76523.1"/>
    <property type="molecule type" value="Genomic_DNA"/>
</dbReference>
<dbReference type="RefSeq" id="WP_163764930.1">
    <property type="nucleotide sequence ID" value="NZ_JAAGYR010000021.1"/>
</dbReference>
<evidence type="ECO:0000256" key="2">
    <source>
        <dbReference type="ARBA" id="ARBA00023125"/>
    </source>
</evidence>
<dbReference type="Pfam" id="PF01965">
    <property type="entry name" value="DJ-1_PfpI"/>
    <property type="match status" value="1"/>
</dbReference>
<dbReference type="InterPro" id="IPR009057">
    <property type="entry name" value="Homeodomain-like_sf"/>
</dbReference>
<organism evidence="5 6">
    <name type="scientific">Pelistega ratti</name>
    <dbReference type="NCBI Taxonomy" id="2652177"/>
    <lineage>
        <taxon>Bacteria</taxon>
        <taxon>Pseudomonadati</taxon>
        <taxon>Pseudomonadota</taxon>
        <taxon>Betaproteobacteria</taxon>
        <taxon>Burkholderiales</taxon>
        <taxon>Alcaligenaceae</taxon>
        <taxon>Pelistega</taxon>
    </lineage>
</organism>
<comment type="caution">
    <text evidence="5">The sequence shown here is derived from an EMBL/GenBank/DDBJ whole genome shotgun (WGS) entry which is preliminary data.</text>
</comment>
<keyword evidence="3" id="KW-0804">Transcription</keyword>
<dbReference type="SUPFAM" id="SSF52317">
    <property type="entry name" value="Class I glutamine amidotransferase-like"/>
    <property type="match status" value="1"/>
</dbReference>
<dbReference type="Gene3D" id="1.10.10.60">
    <property type="entry name" value="Homeodomain-like"/>
    <property type="match status" value="2"/>
</dbReference>
<accession>A0A6L9Y8A2</accession>
<dbReference type="PROSITE" id="PS00041">
    <property type="entry name" value="HTH_ARAC_FAMILY_1"/>
    <property type="match status" value="1"/>
</dbReference>
<dbReference type="Pfam" id="PF12833">
    <property type="entry name" value="HTH_18"/>
    <property type="match status" value="1"/>
</dbReference>
<reference evidence="5 6" key="1">
    <citation type="submission" date="2020-02" db="EMBL/GenBank/DDBJ databases">
        <title>Pelistega sp. NLN82 were isolated from wild rodents of the Hainan Island.</title>
        <authorList>
            <person name="Niu N."/>
            <person name="Zhou J."/>
        </authorList>
    </citation>
    <scope>NUCLEOTIDE SEQUENCE [LARGE SCALE GENOMIC DNA]</scope>
    <source>
        <strain evidence="5 6">NLN82</strain>
    </source>
</reference>
<dbReference type="InterPro" id="IPR018060">
    <property type="entry name" value="HTH_AraC"/>
</dbReference>
<dbReference type="Gene3D" id="3.40.50.880">
    <property type="match status" value="1"/>
</dbReference>
<dbReference type="PANTHER" id="PTHR43130:SF3">
    <property type="entry name" value="HTH-TYPE TRANSCRIPTIONAL REGULATOR RV1931C"/>
    <property type="match status" value="1"/>
</dbReference>